<dbReference type="InterPro" id="IPR005467">
    <property type="entry name" value="His_kinase_dom"/>
</dbReference>
<dbReference type="InterPro" id="IPR003660">
    <property type="entry name" value="HAMP_dom"/>
</dbReference>
<feature type="domain" description="Response regulatory" evidence="16">
    <location>
        <begin position="1103"/>
        <end position="1220"/>
    </location>
</feature>
<keyword evidence="7 14" id="KW-0812">Transmembrane</keyword>
<dbReference type="EC" id="2.7.13.3" evidence="3"/>
<dbReference type="InterPro" id="IPR003661">
    <property type="entry name" value="HisK_dim/P_dom"/>
</dbReference>
<dbReference type="GO" id="GO:0005886">
    <property type="term" value="C:plasma membrane"/>
    <property type="evidence" value="ECO:0007669"/>
    <property type="project" value="UniProtKB-SubCell"/>
</dbReference>
<dbReference type="FunFam" id="1.10.287.130:FF:000003">
    <property type="entry name" value="Histidine kinase"/>
    <property type="match status" value="1"/>
</dbReference>
<evidence type="ECO:0000256" key="3">
    <source>
        <dbReference type="ARBA" id="ARBA00012438"/>
    </source>
</evidence>
<evidence type="ECO:0000256" key="1">
    <source>
        <dbReference type="ARBA" id="ARBA00000085"/>
    </source>
</evidence>
<dbReference type="Gene3D" id="3.30.450.20">
    <property type="entry name" value="PAS domain"/>
    <property type="match status" value="1"/>
</dbReference>
<evidence type="ECO:0000259" key="15">
    <source>
        <dbReference type="PROSITE" id="PS50109"/>
    </source>
</evidence>
<dbReference type="InterPro" id="IPR038188">
    <property type="entry name" value="TorS_sensor_sf"/>
</dbReference>
<evidence type="ECO:0000259" key="16">
    <source>
        <dbReference type="PROSITE" id="PS50110"/>
    </source>
</evidence>
<dbReference type="PANTHER" id="PTHR45339:SF5">
    <property type="entry name" value="HISTIDINE KINASE"/>
    <property type="match status" value="1"/>
</dbReference>
<dbReference type="InterPro" id="IPR036890">
    <property type="entry name" value="HATPase_C_sf"/>
</dbReference>
<dbReference type="PANTHER" id="PTHR45339">
    <property type="entry name" value="HYBRID SIGNAL TRANSDUCTION HISTIDINE KINASE J"/>
    <property type="match status" value="1"/>
</dbReference>
<dbReference type="SUPFAM" id="SSF52172">
    <property type="entry name" value="CheY-like"/>
    <property type="match status" value="2"/>
</dbReference>
<dbReference type="Pfam" id="PF02518">
    <property type="entry name" value="HATPase_c"/>
    <property type="match status" value="1"/>
</dbReference>
<dbReference type="Pfam" id="PF00072">
    <property type="entry name" value="Response_reg"/>
    <property type="match status" value="2"/>
</dbReference>
<dbReference type="SUPFAM" id="SSF55785">
    <property type="entry name" value="PYP-like sensor domain (PAS domain)"/>
    <property type="match status" value="1"/>
</dbReference>
<dbReference type="InterPro" id="IPR011006">
    <property type="entry name" value="CheY-like_superfamily"/>
</dbReference>
<dbReference type="Pfam" id="PF12860">
    <property type="entry name" value="PAS_7"/>
    <property type="match status" value="1"/>
</dbReference>
<organism evidence="18">
    <name type="scientific">Ruegeria sp. PrR005</name>
    <dbReference type="NCBI Taxonomy" id="2706882"/>
    <lineage>
        <taxon>Bacteria</taxon>
        <taxon>Pseudomonadati</taxon>
        <taxon>Pseudomonadota</taxon>
        <taxon>Alphaproteobacteria</taxon>
        <taxon>Rhodobacterales</taxon>
        <taxon>Roseobacteraceae</taxon>
        <taxon>Ruegeria</taxon>
    </lineage>
</organism>
<feature type="domain" description="Response regulatory" evidence="16">
    <location>
        <begin position="962"/>
        <end position="1081"/>
    </location>
</feature>
<evidence type="ECO:0000256" key="12">
    <source>
        <dbReference type="ARBA" id="ARBA00023136"/>
    </source>
</evidence>
<dbReference type="InterPro" id="IPR036097">
    <property type="entry name" value="HisK_dim/P_sf"/>
</dbReference>
<dbReference type="Gene3D" id="3.30.565.10">
    <property type="entry name" value="Histidine kinase-like ATPase, C-terminal domain"/>
    <property type="match status" value="1"/>
</dbReference>
<evidence type="ECO:0000256" key="11">
    <source>
        <dbReference type="ARBA" id="ARBA00022989"/>
    </source>
</evidence>
<evidence type="ECO:0000256" key="14">
    <source>
        <dbReference type="SAM" id="Phobius"/>
    </source>
</evidence>
<keyword evidence="12 14" id="KW-0472">Membrane</keyword>
<evidence type="ECO:0000259" key="17">
    <source>
        <dbReference type="PROSITE" id="PS50885"/>
    </source>
</evidence>
<feature type="modified residue" description="4-aspartylphosphate" evidence="13">
    <location>
        <position position="1012"/>
    </location>
</feature>
<dbReference type="SMART" id="SM00448">
    <property type="entry name" value="REC"/>
    <property type="match status" value="2"/>
</dbReference>
<feature type="domain" description="Histidine kinase" evidence="15">
    <location>
        <begin position="718"/>
        <end position="942"/>
    </location>
</feature>
<evidence type="ECO:0000256" key="13">
    <source>
        <dbReference type="PROSITE-ProRule" id="PRU00169"/>
    </source>
</evidence>
<evidence type="ECO:0000256" key="10">
    <source>
        <dbReference type="ARBA" id="ARBA00022840"/>
    </source>
</evidence>
<feature type="domain" description="HAMP" evidence="17">
    <location>
        <begin position="520"/>
        <end position="573"/>
    </location>
</feature>
<dbReference type="InterPro" id="IPR004358">
    <property type="entry name" value="Sig_transdc_His_kin-like_C"/>
</dbReference>
<feature type="transmembrane region" description="Helical" evidence="14">
    <location>
        <begin position="23"/>
        <end position="41"/>
    </location>
</feature>
<dbReference type="Gene3D" id="1.10.287.130">
    <property type="match status" value="1"/>
</dbReference>
<name>A0A6B2NPD0_9RHOB</name>
<evidence type="ECO:0000256" key="7">
    <source>
        <dbReference type="ARBA" id="ARBA00022692"/>
    </source>
</evidence>
<dbReference type="GO" id="GO:0005524">
    <property type="term" value="F:ATP binding"/>
    <property type="evidence" value="ECO:0007669"/>
    <property type="project" value="UniProtKB-KW"/>
</dbReference>
<dbReference type="CDD" id="cd00082">
    <property type="entry name" value="HisKA"/>
    <property type="match status" value="1"/>
</dbReference>
<dbReference type="Gene3D" id="3.40.50.2300">
    <property type="match status" value="2"/>
</dbReference>
<comment type="catalytic activity">
    <reaction evidence="1">
        <text>ATP + protein L-histidine = ADP + protein N-phospho-L-histidine.</text>
        <dbReference type="EC" id="2.7.13.3"/>
    </reaction>
</comment>
<proteinExistence type="predicted"/>
<dbReference type="SMART" id="SM00388">
    <property type="entry name" value="HisKA"/>
    <property type="match status" value="1"/>
</dbReference>
<gene>
    <name evidence="18" type="ORF">G0P99_04160</name>
</gene>
<dbReference type="Gene3D" id="6.10.340.10">
    <property type="match status" value="1"/>
</dbReference>
<sequence>MATADEGRSGLSALLPYTIRGKLLLVVIIIFLSAAISALIAHRTNLVIQEQLTSISNESIPALVIAHRVAEDTTNIRNAAASVASSENADQLEARMSTLEGHLDRIRSVINELETHGSGAETVLSLEASIRDVGELSETLATIVAQRIELGGKLGSRIRSLARTHAAFNHSIEPLIAEQLDVLSAEIDRVNASTEASVTFLNDLGVRGLIPLLTMQVQLGTIEQSMIGALTAPTDEAVRDTWSDFVTSSSIAARNVDELKGNGPVRQVVDVNELSEIIDRIIAYGAGADSIFELRRAALADPATTFDSEEIERDLRQTFLQLDIVLRRSIILIRGQTVTVSANLNSEVAASLDAINDASVVGYGTLLALETLGNRTVGILSLAPFSEDRTALNGLQADLGAVAAETSELIARLDSRTDISDTAELAERLIGFGSGNETVFDLRASELGALKQTEGLLLRNNELTERMSDIAAKIVSETRQATDASAAAVLSSLEASRLTLATVLLASLAVIIGAIAYVNRSLGSRLSAFSNAALSLAEGDLHVSLPKPTGRDEVSRLMRALTVFQDTAVEMEQSNLREIAETRQRLIDAIESISEGFAFYDADNRLVLYNTRYRDFLNDPTGDFVQPGRSAEEIAQDAPKGSGLRLEADLDGRTPRASNVRQLQDGRWVQIDKRRTTDGGSVVVYSDISELKQREAEITQAKEQAEAANEAKSSFLATMSHEIRTPLNGIMGMSNLLASTKLDAEQRDFAATIGDAADTLLTIINDILDFSKVEAGALELEELEIDLAETVESAVELVMPKADEKGVELACRIAPEVPRGLVGDPTRLKQVLLNLLNNAVKFTEQGEVLLTVSLVGHVHEAADTAHVAFSVRDTGIGIPADRMDRLFRSFSQVDATTTRRYGGTGLGLAISQRLVKKMGGEIVVESELGCGSTFSFALRLRGCALPDRNNRRARIEVLRGKTALVVDDNQTNRRIIDERLRAWGMLPEVLSAPNEALERLRGEPTPDVVIIDYKMPEMSGLELAQRVNTTLGEAAPPMILFTSLTPAEPDFWAEIRNVGFASVIAKPAKSAQLLQALASAIGGQERCVAPETEVPEVRAEALSILLVDDNRINRKVGQKMLAKNGYNSDLASGGAEAIGLATGGSYDVILMDIEMPEMDGVEAAAKIRHAFEGRHRPYVVALTANAQASARDAYLNSGMDDYLSKPVDEAAMVASLKRGAAFRQAQREEGEGSGN</sequence>
<dbReference type="InterPro" id="IPR003594">
    <property type="entry name" value="HATPase_dom"/>
</dbReference>
<dbReference type="SUPFAM" id="SSF55874">
    <property type="entry name" value="ATPase domain of HSP90 chaperone/DNA topoisomerase II/histidine kinase"/>
    <property type="match status" value="1"/>
</dbReference>
<dbReference type="CDD" id="cd17546">
    <property type="entry name" value="REC_hyHK_CKI1_RcsC-like"/>
    <property type="match status" value="1"/>
</dbReference>
<dbReference type="PROSITE" id="PS50109">
    <property type="entry name" value="HIS_KIN"/>
    <property type="match status" value="1"/>
</dbReference>
<feature type="modified residue" description="4-aspartylphosphate" evidence="13">
    <location>
        <position position="1152"/>
    </location>
</feature>
<evidence type="ECO:0000313" key="18">
    <source>
        <dbReference type="EMBL" id="NDW44144.1"/>
    </source>
</evidence>
<dbReference type="PRINTS" id="PR00344">
    <property type="entry name" value="BCTRLSENSOR"/>
</dbReference>
<comment type="subcellular location">
    <subcellularLocation>
        <location evidence="2">Cell membrane</location>
        <topology evidence="2">Multi-pass membrane protein</topology>
    </subcellularLocation>
</comment>
<keyword evidence="4" id="KW-1003">Cell membrane</keyword>
<dbReference type="SMART" id="SM00304">
    <property type="entry name" value="HAMP"/>
    <property type="match status" value="1"/>
</dbReference>
<dbReference type="Pfam" id="PF00672">
    <property type="entry name" value="HAMP"/>
    <property type="match status" value="1"/>
</dbReference>
<dbReference type="Pfam" id="PF00512">
    <property type="entry name" value="HisKA"/>
    <property type="match status" value="1"/>
</dbReference>
<reference evidence="18" key="1">
    <citation type="submission" date="2020-02" db="EMBL/GenBank/DDBJ databases">
        <title>Delineation of the pyrene-degrading pathway in Roseobacter clade bacteria by genomic analysis.</title>
        <authorList>
            <person name="Zhou H."/>
            <person name="Wang H."/>
        </authorList>
    </citation>
    <scope>NUCLEOTIDE SEQUENCE</scope>
    <source>
        <strain evidence="18">PrR005</strain>
    </source>
</reference>
<keyword evidence="11 14" id="KW-1133">Transmembrane helix</keyword>
<dbReference type="Gene3D" id="1.20.58.920">
    <property type="match status" value="2"/>
</dbReference>
<dbReference type="GO" id="GO:0000155">
    <property type="term" value="F:phosphorelay sensor kinase activity"/>
    <property type="evidence" value="ECO:0007669"/>
    <property type="project" value="InterPro"/>
</dbReference>
<evidence type="ECO:0000256" key="8">
    <source>
        <dbReference type="ARBA" id="ARBA00022741"/>
    </source>
</evidence>
<keyword evidence="5 13" id="KW-0597">Phosphoprotein</keyword>
<dbReference type="PROSITE" id="PS50110">
    <property type="entry name" value="RESPONSE_REGULATORY"/>
    <property type="match status" value="2"/>
</dbReference>
<dbReference type="InterPro" id="IPR035965">
    <property type="entry name" value="PAS-like_dom_sf"/>
</dbReference>
<dbReference type="CDD" id="cd16922">
    <property type="entry name" value="HATPase_EvgS-ArcB-TorS-like"/>
    <property type="match status" value="1"/>
</dbReference>
<protein>
    <recommendedName>
        <fullName evidence="3">histidine kinase</fullName>
        <ecNumber evidence="3">2.7.13.3</ecNumber>
    </recommendedName>
</protein>
<dbReference type="SUPFAM" id="SSF158472">
    <property type="entry name" value="HAMP domain-like"/>
    <property type="match status" value="1"/>
</dbReference>
<dbReference type="CDD" id="cd00156">
    <property type="entry name" value="REC"/>
    <property type="match status" value="1"/>
</dbReference>
<dbReference type="FunFam" id="3.30.565.10:FF:000078">
    <property type="entry name" value="Two-component sensor histidine kinase"/>
    <property type="match status" value="1"/>
</dbReference>
<evidence type="ECO:0000256" key="6">
    <source>
        <dbReference type="ARBA" id="ARBA00022679"/>
    </source>
</evidence>
<dbReference type="SMART" id="SM00387">
    <property type="entry name" value="HATPase_c"/>
    <property type="match status" value="1"/>
</dbReference>
<dbReference type="Pfam" id="PF21689">
    <property type="entry name" value="TorS_sensor_domain"/>
    <property type="match status" value="1"/>
</dbReference>
<evidence type="ECO:0000256" key="9">
    <source>
        <dbReference type="ARBA" id="ARBA00022777"/>
    </source>
</evidence>
<dbReference type="InterPro" id="IPR001789">
    <property type="entry name" value="Sig_transdc_resp-reg_receiver"/>
</dbReference>
<dbReference type="SUPFAM" id="SSF47384">
    <property type="entry name" value="Homodimeric domain of signal transducing histidine kinase"/>
    <property type="match status" value="1"/>
</dbReference>
<evidence type="ECO:0000256" key="2">
    <source>
        <dbReference type="ARBA" id="ARBA00004651"/>
    </source>
</evidence>
<dbReference type="RefSeq" id="WP_164128020.1">
    <property type="nucleotide sequence ID" value="NZ_JAAGOX010000006.1"/>
</dbReference>
<keyword evidence="9" id="KW-0418">Kinase</keyword>
<dbReference type="PROSITE" id="PS50885">
    <property type="entry name" value="HAMP"/>
    <property type="match status" value="1"/>
</dbReference>
<keyword evidence="10" id="KW-0067">ATP-binding</keyword>
<dbReference type="AlphaFoldDB" id="A0A6B2NPD0"/>
<keyword evidence="6" id="KW-0808">Transferase</keyword>
<evidence type="ECO:0000256" key="5">
    <source>
        <dbReference type="ARBA" id="ARBA00022553"/>
    </source>
</evidence>
<comment type="caution">
    <text evidence="18">The sequence shown here is derived from an EMBL/GenBank/DDBJ whole genome shotgun (WGS) entry which is preliminary data.</text>
</comment>
<dbReference type="EMBL" id="JAAGOX010000006">
    <property type="protein sequence ID" value="NDW44144.1"/>
    <property type="molecule type" value="Genomic_DNA"/>
</dbReference>
<evidence type="ECO:0000256" key="4">
    <source>
        <dbReference type="ARBA" id="ARBA00022475"/>
    </source>
</evidence>
<keyword evidence="8" id="KW-0547">Nucleotide-binding</keyword>
<accession>A0A6B2NPD0</accession>